<organism evidence="2 3">
    <name type="scientific">Hibiscus sabdariffa</name>
    <name type="common">roselle</name>
    <dbReference type="NCBI Taxonomy" id="183260"/>
    <lineage>
        <taxon>Eukaryota</taxon>
        <taxon>Viridiplantae</taxon>
        <taxon>Streptophyta</taxon>
        <taxon>Embryophyta</taxon>
        <taxon>Tracheophyta</taxon>
        <taxon>Spermatophyta</taxon>
        <taxon>Magnoliopsida</taxon>
        <taxon>eudicotyledons</taxon>
        <taxon>Gunneridae</taxon>
        <taxon>Pentapetalae</taxon>
        <taxon>rosids</taxon>
        <taxon>malvids</taxon>
        <taxon>Malvales</taxon>
        <taxon>Malvaceae</taxon>
        <taxon>Malvoideae</taxon>
        <taxon>Hibiscus</taxon>
    </lineage>
</organism>
<dbReference type="Proteomes" id="UP001472677">
    <property type="component" value="Unassembled WGS sequence"/>
</dbReference>
<reference evidence="2 3" key="1">
    <citation type="journal article" date="2024" name="G3 (Bethesda)">
        <title>Genome assembly of Hibiscus sabdariffa L. provides insights into metabolisms of medicinal natural products.</title>
        <authorList>
            <person name="Kim T."/>
        </authorList>
    </citation>
    <scope>NUCLEOTIDE SEQUENCE [LARGE SCALE GENOMIC DNA]</scope>
    <source>
        <strain evidence="2">TK-2024</strain>
        <tissue evidence="2">Old leaves</tissue>
    </source>
</reference>
<evidence type="ECO:0000313" key="2">
    <source>
        <dbReference type="EMBL" id="KAK8541643.1"/>
    </source>
</evidence>
<dbReference type="EMBL" id="JBBPBM010000024">
    <property type="protein sequence ID" value="KAK8541643.1"/>
    <property type="molecule type" value="Genomic_DNA"/>
</dbReference>
<name>A0ABR2DJN8_9ROSI</name>
<keyword evidence="1" id="KW-1133">Transmembrane helix</keyword>
<keyword evidence="3" id="KW-1185">Reference proteome</keyword>
<keyword evidence="1" id="KW-0812">Transmembrane</keyword>
<keyword evidence="1" id="KW-0472">Membrane</keyword>
<proteinExistence type="predicted"/>
<sequence>MPLVNGAGERGSRSSHCQNFIKRLTFFSSVKNPLLFSLCFICTIERKVSVEFLVPLLTIFVLPGFGLISHHLSLICSSLRSFC</sequence>
<gene>
    <name evidence="2" type="ORF">V6N12_014270</name>
</gene>
<evidence type="ECO:0000313" key="3">
    <source>
        <dbReference type="Proteomes" id="UP001472677"/>
    </source>
</evidence>
<feature type="transmembrane region" description="Helical" evidence="1">
    <location>
        <begin position="52"/>
        <end position="72"/>
    </location>
</feature>
<evidence type="ECO:0000256" key="1">
    <source>
        <dbReference type="SAM" id="Phobius"/>
    </source>
</evidence>
<comment type="caution">
    <text evidence="2">The sequence shown here is derived from an EMBL/GenBank/DDBJ whole genome shotgun (WGS) entry which is preliminary data.</text>
</comment>
<accession>A0ABR2DJN8</accession>
<protein>
    <submittedName>
        <fullName evidence="2">Uncharacterized protein</fullName>
    </submittedName>
</protein>